<dbReference type="AlphaFoldDB" id="A0A8S3W7B2"/>
<dbReference type="GO" id="GO:0005802">
    <property type="term" value="C:trans-Golgi network"/>
    <property type="evidence" value="ECO:0007669"/>
    <property type="project" value="TreeGrafter"/>
</dbReference>
<gene>
    <name evidence="5" type="ORF">PAPOLLO_LOCUS2748</name>
</gene>
<dbReference type="GO" id="GO:0016486">
    <property type="term" value="P:peptide hormone processing"/>
    <property type="evidence" value="ECO:0007669"/>
    <property type="project" value="TreeGrafter"/>
</dbReference>
<name>A0A8S3W7B2_PARAO</name>
<dbReference type="GO" id="GO:0004252">
    <property type="term" value="F:serine-type endopeptidase activity"/>
    <property type="evidence" value="ECO:0007669"/>
    <property type="project" value="TreeGrafter"/>
</dbReference>
<dbReference type="Proteomes" id="UP000691718">
    <property type="component" value="Unassembled WGS sequence"/>
</dbReference>
<accession>A0A8S3W7B2</accession>
<dbReference type="OrthoDB" id="300641at2759"/>
<evidence type="ECO:0000256" key="4">
    <source>
        <dbReference type="SAM" id="MobiDB-lite"/>
    </source>
</evidence>
<keyword evidence="2" id="KW-0378">Hydrolase</keyword>
<protein>
    <submittedName>
        <fullName evidence="5">(apollo) hypothetical protein</fullName>
    </submittedName>
</protein>
<dbReference type="GO" id="GO:0000139">
    <property type="term" value="C:Golgi membrane"/>
    <property type="evidence" value="ECO:0007669"/>
    <property type="project" value="TreeGrafter"/>
</dbReference>
<dbReference type="EMBL" id="CAJQZP010000178">
    <property type="protein sequence ID" value="CAG4943799.1"/>
    <property type="molecule type" value="Genomic_DNA"/>
</dbReference>
<proteinExistence type="predicted"/>
<evidence type="ECO:0000256" key="2">
    <source>
        <dbReference type="ARBA" id="ARBA00022801"/>
    </source>
</evidence>
<sequence length="84" mass="9333">MLILPVVRTARPERLSLEGNWRVNGVGRNVSHSFGYGLLDAAGMVRLARSWRTVPPQRRCELAAPRPQRAVPPRSSVTLQVCSN</sequence>
<feature type="region of interest" description="Disordered" evidence="4">
    <location>
        <begin position="63"/>
        <end position="84"/>
    </location>
</feature>
<evidence type="ECO:0000313" key="6">
    <source>
        <dbReference type="Proteomes" id="UP000691718"/>
    </source>
</evidence>
<comment type="caution">
    <text evidence="5">The sequence shown here is derived from an EMBL/GenBank/DDBJ whole genome shotgun (WGS) entry which is preliminary data.</text>
</comment>
<dbReference type="PANTHER" id="PTHR42884:SF3">
    <property type="entry name" value="FURIN-LIKE PROTEASE 1, ISOFORMS 1_1-X_2"/>
    <property type="match status" value="1"/>
</dbReference>
<dbReference type="PANTHER" id="PTHR42884">
    <property type="entry name" value="PROPROTEIN CONVERTASE SUBTILISIN/KEXIN-RELATED"/>
    <property type="match status" value="1"/>
</dbReference>
<organism evidence="5 6">
    <name type="scientific">Parnassius apollo</name>
    <name type="common">Apollo butterfly</name>
    <name type="synonym">Papilio apollo</name>
    <dbReference type="NCBI Taxonomy" id="110799"/>
    <lineage>
        <taxon>Eukaryota</taxon>
        <taxon>Metazoa</taxon>
        <taxon>Ecdysozoa</taxon>
        <taxon>Arthropoda</taxon>
        <taxon>Hexapoda</taxon>
        <taxon>Insecta</taxon>
        <taxon>Pterygota</taxon>
        <taxon>Neoptera</taxon>
        <taxon>Endopterygota</taxon>
        <taxon>Lepidoptera</taxon>
        <taxon>Glossata</taxon>
        <taxon>Ditrysia</taxon>
        <taxon>Papilionoidea</taxon>
        <taxon>Papilionidae</taxon>
        <taxon>Parnassiinae</taxon>
        <taxon>Parnassini</taxon>
        <taxon>Parnassius</taxon>
        <taxon>Parnassius</taxon>
    </lineage>
</organism>
<evidence type="ECO:0000313" key="5">
    <source>
        <dbReference type="EMBL" id="CAG4943799.1"/>
    </source>
</evidence>
<evidence type="ECO:0000256" key="1">
    <source>
        <dbReference type="ARBA" id="ARBA00022670"/>
    </source>
</evidence>
<feature type="compositionally biased region" description="Polar residues" evidence="4">
    <location>
        <begin position="75"/>
        <end position="84"/>
    </location>
</feature>
<keyword evidence="6" id="KW-1185">Reference proteome</keyword>
<evidence type="ECO:0000256" key="3">
    <source>
        <dbReference type="ARBA" id="ARBA00022825"/>
    </source>
</evidence>
<feature type="compositionally biased region" description="Low complexity" evidence="4">
    <location>
        <begin position="63"/>
        <end position="74"/>
    </location>
</feature>
<reference evidence="5" key="1">
    <citation type="submission" date="2021-04" db="EMBL/GenBank/DDBJ databases">
        <authorList>
            <person name="Tunstrom K."/>
        </authorList>
    </citation>
    <scope>NUCLEOTIDE SEQUENCE</scope>
</reference>
<keyword evidence="3" id="KW-0720">Serine protease</keyword>
<keyword evidence="1" id="KW-0645">Protease</keyword>